<reference evidence="3 4" key="1">
    <citation type="submission" date="2018-11" db="EMBL/GenBank/DDBJ databases">
        <authorList>
            <person name="Lopez-Roques C."/>
            <person name="Donnadieu C."/>
            <person name="Bouchez O."/>
            <person name="Klopp C."/>
            <person name="Cabau C."/>
            <person name="Zahm M."/>
        </authorList>
    </citation>
    <scope>NUCLEOTIDE SEQUENCE [LARGE SCALE GENOMIC DNA]</scope>
    <source>
        <strain evidence="3">RS831</strain>
        <tissue evidence="3">Whole body</tissue>
    </source>
</reference>
<feature type="chain" id="PRO_5018626276" evidence="2">
    <location>
        <begin position="17"/>
        <end position="291"/>
    </location>
</feature>
<gene>
    <name evidence="3" type="ORF">OJAV_G00107300</name>
</gene>
<dbReference type="EMBL" id="CM012447">
    <property type="protein sequence ID" value="RVE66425.1"/>
    <property type="molecule type" value="Genomic_DNA"/>
</dbReference>
<keyword evidence="4" id="KW-1185">Reference proteome</keyword>
<proteinExistence type="predicted"/>
<accession>A0A3S2PPI8</accession>
<evidence type="ECO:0000256" key="2">
    <source>
        <dbReference type="SAM" id="SignalP"/>
    </source>
</evidence>
<feature type="region of interest" description="Disordered" evidence="1">
    <location>
        <begin position="171"/>
        <end position="192"/>
    </location>
</feature>
<keyword evidence="2" id="KW-0732">Signal</keyword>
<organism evidence="3 4">
    <name type="scientific">Oryzias javanicus</name>
    <name type="common">Javanese ricefish</name>
    <name type="synonym">Aplocheilus javanicus</name>
    <dbReference type="NCBI Taxonomy" id="123683"/>
    <lineage>
        <taxon>Eukaryota</taxon>
        <taxon>Metazoa</taxon>
        <taxon>Chordata</taxon>
        <taxon>Craniata</taxon>
        <taxon>Vertebrata</taxon>
        <taxon>Euteleostomi</taxon>
        <taxon>Actinopterygii</taxon>
        <taxon>Neopterygii</taxon>
        <taxon>Teleostei</taxon>
        <taxon>Neoteleostei</taxon>
        <taxon>Acanthomorphata</taxon>
        <taxon>Ovalentaria</taxon>
        <taxon>Atherinomorphae</taxon>
        <taxon>Beloniformes</taxon>
        <taxon>Adrianichthyidae</taxon>
        <taxon>Oryziinae</taxon>
        <taxon>Oryzias</taxon>
    </lineage>
</organism>
<feature type="signal peptide" evidence="2">
    <location>
        <begin position="1"/>
        <end position="16"/>
    </location>
</feature>
<dbReference type="Proteomes" id="UP000283210">
    <property type="component" value="Chromosome 11"/>
</dbReference>
<dbReference type="AlphaFoldDB" id="A0A3S2PPI8"/>
<protein>
    <submittedName>
        <fullName evidence="3">Uncharacterized protein</fullName>
    </submittedName>
</protein>
<sequence length="291" mass="31188">MDFGVGLRILLIFLQAERLYSWAPAEQAPISGGRQVRFYQKEGRLRSLEGPPSQKQVFSPRSAQSSSFNSQTQHGPGRTLHSGSSRLPAAPTSSHTGGGTSVKKEQKGVKGAGPAQTGARSFSFSAAARSGPQKIPGSYKDPIASSASLFSPVGPAPRGSQVRMQTYARAPAKKVSLSNEPKASRLPFGSKHVSQKFPAGGYKPKFSPAQQTAPGFAPAKVVEIPESLGGWAIRRLGDSTNQNQNQVEVQKPQLKPAPPPPPKEQMEAYKLKSSSLHPASKWSRVKIRSRL</sequence>
<evidence type="ECO:0000256" key="1">
    <source>
        <dbReference type="SAM" id="MobiDB-lite"/>
    </source>
</evidence>
<reference evidence="3 4" key="2">
    <citation type="submission" date="2019-01" db="EMBL/GenBank/DDBJ databases">
        <title>A chromosome length genome reference of the Java medaka (oryzias javanicus).</title>
        <authorList>
            <person name="Herpin A."/>
            <person name="Takehana Y."/>
            <person name="Naruse K."/>
            <person name="Ansai S."/>
            <person name="Kawaguchi M."/>
        </authorList>
    </citation>
    <scope>NUCLEOTIDE SEQUENCE [LARGE SCALE GENOMIC DNA]</scope>
    <source>
        <strain evidence="3">RS831</strain>
        <tissue evidence="3">Whole body</tissue>
    </source>
</reference>
<feature type="region of interest" description="Disordered" evidence="1">
    <location>
        <begin position="240"/>
        <end position="291"/>
    </location>
</feature>
<feature type="region of interest" description="Disordered" evidence="1">
    <location>
        <begin position="45"/>
        <end position="118"/>
    </location>
</feature>
<evidence type="ECO:0000313" key="4">
    <source>
        <dbReference type="Proteomes" id="UP000283210"/>
    </source>
</evidence>
<feature type="compositionally biased region" description="Polar residues" evidence="1">
    <location>
        <begin position="81"/>
        <end position="95"/>
    </location>
</feature>
<name>A0A3S2PPI8_ORYJA</name>
<evidence type="ECO:0000313" key="3">
    <source>
        <dbReference type="EMBL" id="RVE66425.1"/>
    </source>
</evidence>
<feature type="compositionally biased region" description="Polar residues" evidence="1">
    <location>
        <begin position="53"/>
        <end position="74"/>
    </location>
</feature>
<dbReference type="OrthoDB" id="8804750at2759"/>